<keyword evidence="2" id="KW-0274">FAD</keyword>
<dbReference type="GO" id="GO:0016491">
    <property type="term" value="F:oxidoreductase activity"/>
    <property type="evidence" value="ECO:0007669"/>
    <property type="project" value="InterPro"/>
</dbReference>
<evidence type="ECO:0000259" key="5">
    <source>
        <dbReference type="Pfam" id="PF09242"/>
    </source>
</evidence>
<dbReference type="Pfam" id="PF07992">
    <property type="entry name" value="Pyr_redox_2"/>
    <property type="match status" value="1"/>
</dbReference>
<evidence type="ECO:0000313" key="7">
    <source>
        <dbReference type="EMBL" id="SEK79463.1"/>
    </source>
</evidence>
<dbReference type="PROSITE" id="PS51318">
    <property type="entry name" value="TAT"/>
    <property type="match status" value="1"/>
</dbReference>
<dbReference type="Pfam" id="PF09242">
    <property type="entry name" value="FCSD-flav_bind"/>
    <property type="match status" value="1"/>
</dbReference>
<evidence type="ECO:0000313" key="8">
    <source>
        <dbReference type="Proteomes" id="UP000199256"/>
    </source>
</evidence>
<feature type="domain" description="FAD/NAD(P)-binding" evidence="4">
    <location>
        <begin position="38"/>
        <end position="152"/>
    </location>
</feature>
<feature type="domain" description="Flavocytochrome c sulphide dehydrogenase flavin-binding" evidence="5">
    <location>
        <begin position="364"/>
        <end position="430"/>
    </location>
</feature>
<dbReference type="AlphaFoldDB" id="A0A1H7JY08"/>
<dbReference type="InterPro" id="IPR015323">
    <property type="entry name" value="FlavoCytC_S_DH_flav-bd"/>
</dbReference>
<dbReference type="PANTHER" id="PTHR43755:SF1">
    <property type="entry name" value="FAD-DEPENDENT PYRIDINE NUCLEOTIDE-DISULPHIDE OXIDOREDUCTASE"/>
    <property type="match status" value="1"/>
</dbReference>
<evidence type="ECO:0000256" key="2">
    <source>
        <dbReference type="ARBA" id="ARBA00022827"/>
    </source>
</evidence>
<proteinExistence type="predicted"/>
<dbReference type="InterPro" id="IPR052541">
    <property type="entry name" value="SQRD"/>
</dbReference>
<reference evidence="8" key="1">
    <citation type="submission" date="2016-10" db="EMBL/GenBank/DDBJ databases">
        <authorList>
            <person name="Varghese N."/>
            <person name="Submissions S."/>
        </authorList>
    </citation>
    <scope>NUCLEOTIDE SEQUENCE [LARGE SCALE GENOMIC DNA]</scope>
    <source>
        <strain evidence="8">DSM 241</strain>
    </source>
</reference>
<feature type="chain" id="PRO_5011610943" evidence="3">
    <location>
        <begin position="25"/>
        <end position="431"/>
    </location>
</feature>
<dbReference type="STRING" id="1396821.SAMN05444515_10570"/>
<dbReference type="InterPro" id="IPR037092">
    <property type="entry name" value="FlavoCytC_S_DH_flav-bd_sf"/>
</dbReference>
<protein>
    <submittedName>
        <fullName evidence="7">Sulfide dehydrogenase [flavocytochrome c] flavoprotein chain</fullName>
    </submittedName>
</protein>
<dbReference type="Pfam" id="PF21706">
    <property type="entry name" value="FCSD_central"/>
    <property type="match status" value="1"/>
</dbReference>
<evidence type="ECO:0000256" key="1">
    <source>
        <dbReference type="ARBA" id="ARBA00022630"/>
    </source>
</evidence>
<organism evidence="7 8">
    <name type="scientific">Ectothiorhodospira marina</name>
    <dbReference type="NCBI Taxonomy" id="1396821"/>
    <lineage>
        <taxon>Bacteria</taxon>
        <taxon>Pseudomonadati</taxon>
        <taxon>Pseudomonadota</taxon>
        <taxon>Gammaproteobacteria</taxon>
        <taxon>Chromatiales</taxon>
        <taxon>Ectothiorhodospiraceae</taxon>
        <taxon>Ectothiorhodospira</taxon>
    </lineage>
</organism>
<dbReference type="InterPro" id="IPR016156">
    <property type="entry name" value="FAD/NAD-linked_Rdtase_dimer_sf"/>
</dbReference>
<dbReference type="InterPro" id="IPR049386">
    <property type="entry name" value="FCSD_central"/>
</dbReference>
<dbReference type="Gene3D" id="3.90.760.10">
    <property type="entry name" value="Flavocytochrome c sulphide dehydrogenase, flavin-binding domain"/>
    <property type="match status" value="1"/>
</dbReference>
<dbReference type="GO" id="GO:0050660">
    <property type="term" value="F:flavin adenine dinucleotide binding"/>
    <property type="evidence" value="ECO:0007669"/>
    <property type="project" value="InterPro"/>
</dbReference>
<dbReference type="InterPro" id="IPR006311">
    <property type="entry name" value="TAT_signal"/>
</dbReference>
<dbReference type="PROSITE" id="PS51257">
    <property type="entry name" value="PROKAR_LIPOPROTEIN"/>
    <property type="match status" value="1"/>
</dbReference>
<keyword evidence="1" id="KW-0285">Flavoprotein</keyword>
<dbReference type="SUPFAM" id="SSF55424">
    <property type="entry name" value="FAD/NAD-linked reductases, dimerisation (C-terminal) domain"/>
    <property type="match status" value="1"/>
</dbReference>
<evidence type="ECO:0000259" key="4">
    <source>
        <dbReference type="Pfam" id="PF07992"/>
    </source>
</evidence>
<dbReference type="Proteomes" id="UP000199256">
    <property type="component" value="Unassembled WGS sequence"/>
</dbReference>
<dbReference type="SUPFAM" id="SSF51905">
    <property type="entry name" value="FAD/NAD(P)-binding domain"/>
    <property type="match status" value="2"/>
</dbReference>
<dbReference type="FunFam" id="3.50.50.60:FF:000234">
    <property type="entry name" value="Flavocytochrome C sulfide dehydrogenase"/>
    <property type="match status" value="1"/>
</dbReference>
<keyword evidence="8" id="KW-1185">Reference proteome</keyword>
<dbReference type="RefSeq" id="WP_090252233.1">
    <property type="nucleotide sequence ID" value="NZ_FOAA01000005.1"/>
</dbReference>
<dbReference type="EMBL" id="FOAA01000005">
    <property type="protein sequence ID" value="SEK79463.1"/>
    <property type="molecule type" value="Genomic_DNA"/>
</dbReference>
<feature type="domain" description="Sulfide dehydrogenase [flavocytochrome c] flavoprotein chain central" evidence="6">
    <location>
        <begin position="169"/>
        <end position="286"/>
    </location>
</feature>
<dbReference type="InterPro" id="IPR036188">
    <property type="entry name" value="FAD/NAD-bd_sf"/>
</dbReference>
<evidence type="ECO:0000256" key="3">
    <source>
        <dbReference type="SAM" id="SignalP"/>
    </source>
</evidence>
<dbReference type="PANTHER" id="PTHR43755">
    <property type="match status" value="1"/>
</dbReference>
<sequence>MEHRFSRRNFIRALGAGGAATALAACGTLPGRRPRGPNVVVVGGGPGGATTAKYLKRFDPNMQVTLVEPKATYHTCFGSNWVLGGLAGMDSIEQTYGALKDQHDVNVVKDTVATIDPDARQVRLAGGDTLSYDKLVLSPGIDFRFNAMEGYSEAVSRDIPHAWKAGEQTRILRDQLRAMDDGGVFVLVAPGNPFRCPPGPYERASMVAHYFKQHKPRSKVIILDNKESFSKQGLFMAGWEQLYGDMIEWVPSSQGGQVEQVDPATRTVYSDGGLTRFRADVLNVVPPQQAGAIAQETGLANDTGWCPVDQLSFQSERNKDIFVIGDACIAGAMPKSGHSANTQGKAVAAAIVRSMNDQEMLPLSTVNTCYSLVGPDYGITVAAVYRFQDGGIAGVPGSGGVSPSEASHAFRRQEARYAQGWYDSITADTWG</sequence>
<name>A0A1H7JY08_9GAMM</name>
<feature type="signal peptide" evidence="3">
    <location>
        <begin position="1"/>
        <end position="24"/>
    </location>
</feature>
<keyword evidence="3" id="KW-0732">Signal</keyword>
<dbReference type="InterPro" id="IPR023753">
    <property type="entry name" value="FAD/NAD-binding_dom"/>
</dbReference>
<dbReference type="OrthoDB" id="9802771at2"/>
<accession>A0A1H7JY08</accession>
<evidence type="ECO:0000259" key="6">
    <source>
        <dbReference type="Pfam" id="PF21706"/>
    </source>
</evidence>
<gene>
    <name evidence="7" type="ORF">SAMN05444515_10570</name>
</gene>
<dbReference type="Gene3D" id="3.50.50.60">
    <property type="entry name" value="FAD/NAD(P)-binding domain"/>
    <property type="match status" value="2"/>
</dbReference>